<reference evidence="1" key="1">
    <citation type="journal article" date="2023" name="Science">
        <title>Genome structures resolve the early diversification of teleost fishes.</title>
        <authorList>
            <person name="Parey E."/>
            <person name="Louis A."/>
            <person name="Montfort J."/>
            <person name="Bouchez O."/>
            <person name="Roques C."/>
            <person name="Iampietro C."/>
            <person name="Lluch J."/>
            <person name="Castinel A."/>
            <person name="Donnadieu C."/>
            <person name="Desvignes T."/>
            <person name="Floi Bucao C."/>
            <person name="Jouanno E."/>
            <person name="Wen M."/>
            <person name="Mejri S."/>
            <person name="Dirks R."/>
            <person name="Jansen H."/>
            <person name="Henkel C."/>
            <person name="Chen W.J."/>
            <person name="Zahm M."/>
            <person name="Cabau C."/>
            <person name="Klopp C."/>
            <person name="Thompson A.W."/>
            <person name="Robinson-Rechavi M."/>
            <person name="Braasch I."/>
            <person name="Lecointre G."/>
            <person name="Bobe J."/>
            <person name="Postlethwait J.H."/>
            <person name="Berthelot C."/>
            <person name="Roest Crollius H."/>
            <person name="Guiguen Y."/>
        </authorList>
    </citation>
    <scope>NUCLEOTIDE SEQUENCE</scope>
    <source>
        <strain evidence="1">NC1722</strain>
    </source>
</reference>
<proteinExistence type="predicted"/>
<dbReference type="EMBL" id="JAINUG010000118">
    <property type="protein sequence ID" value="KAJ8395225.1"/>
    <property type="molecule type" value="Genomic_DNA"/>
</dbReference>
<accession>A0AAD7S3H9</accession>
<sequence length="122" mass="12921">MRPTRPCGFPRPEQPKSEVVARFGSVPAFENATVPSGGTCLHKRPLSSGTRSQRVSCSRTVARSRRYSIATGALVSVAPVPQRLLASPEALASSWADADAPEAAAPPALRPARCLCGKRKLI</sequence>
<dbReference type="Proteomes" id="UP001221898">
    <property type="component" value="Unassembled WGS sequence"/>
</dbReference>
<keyword evidence="2" id="KW-1185">Reference proteome</keyword>
<name>A0AAD7S3H9_9TELE</name>
<gene>
    <name evidence="1" type="ORF">AAFF_G00034270</name>
</gene>
<evidence type="ECO:0000313" key="1">
    <source>
        <dbReference type="EMBL" id="KAJ8395225.1"/>
    </source>
</evidence>
<organism evidence="1 2">
    <name type="scientific">Aldrovandia affinis</name>
    <dbReference type="NCBI Taxonomy" id="143900"/>
    <lineage>
        <taxon>Eukaryota</taxon>
        <taxon>Metazoa</taxon>
        <taxon>Chordata</taxon>
        <taxon>Craniata</taxon>
        <taxon>Vertebrata</taxon>
        <taxon>Euteleostomi</taxon>
        <taxon>Actinopterygii</taxon>
        <taxon>Neopterygii</taxon>
        <taxon>Teleostei</taxon>
        <taxon>Notacanthiformes</taxon>
        <taxon>Halosauridae</taxon>
        <taxon>Aldrovandia</taxon>
    </lineage>
</organism>
<comment type="caution">
    <text evidence="1">The sequence shown here is derived from an EMBL/GenBank/DDBJ whole genome shotgun (WGS) entry which is preliminary data.</text>
</comment>
<dbReference type="AlphaFoldDB" id="A0AAD7S3H9"/>
<protein>
    <submittedName>
        <fullName evidence="1">Uncharacterized protein</fullName>
    </submittedName>
</protein>
<evidence type="ECO:0000313" key="2">
    <source>
        <dbReference type="Proteomes" id="UP001221898"/>
    </source>
</evidence>